<dbReference type="AlphaFoldDB" id="A0AAQ3UVB4"/>
<reference evidence="2 3" key="1">
    <citation type="submission" date="2024-02" db="EMBL/GenBank/DDBJ databases">
        <title>High-quality chromosome-scale genome assembly of Pensacola bahiagrass (Paspalum notatum Flugge var. saurae).</title>
        <authorList>
            <person name="Vega J.M."/>
            <person name="Podio M."/>
            <person name="Orjuela J."/>
            <person name="Siena L.A."/>
            <person name="Pessino S.C."/>
            <person name="Combes M.C."/>
            <person name="Mariac C."/>
            <person name="Albertini E."/>
            <person name="Pupilli F."/>
            <person name="Ortiz J.P.A."/>
            <person name="Leblanc O."/>
        </authorList>
    </citation>
    <scope>NUCLEOTIDE SEQUENCE [LARGE SCALE GENOMIC DNA]</scope>
    <source>
        <strain evidence="2">R1</strain>
        <tissue evidence="2">Leaf</tissue>
    </source>
</reference>
<sequence length="147" mass="15997">MLVEGVVLPRAAGALPSAADEELLGGSSSSTYRVGWGREMESRERGPQAQPELSRVSGPSRAQQAVWRVRERREGVGRVQPKLSDCAADRAQGKPSMSNFGRCPVCPCTEDRKILTTCLKQLQSSRAIGSTRGFGDKLDDDLFFDGR</sequence>
<gene>
    <name evidence="2" type="ORF">U9M48_042552</name>
</gene>
<accession>A0AAQ3UVB4</accession>
<evidence type="ECO:0000313" key="2">
    <source>
        <dbReference type="EMBL" id="WVZ96980.1"/>
    </source>
</evidence>
<keyword evidence="3" id="KW-1185">Reference proteome</keyword>
<dbReference type="Proteomes" id="UP001341281">
    <property type="component" value="Chromosome 10"/>
</dbReference>
<feature type="region of interest" description="Disordered" evidence="1">
    <location>
        <begin position="36"/>
        <end position="66"/>
    </location>
</feature>
<protein>
    <submittedName>
        <fullName evidence="2">Uncharacterized protein</fullName>
    </submittedName>
</protein>
<proteinExistence type="predicted"/>
<organism evidence="2 3">
    <name type="scientific">Paspalum notatum var. saurae</name>
    <dbReference type="NCBI Taxonomy" id="547442"/>
    <lineage>
        <taxon>Eukaryota</taxon>
        <taxon>Viridiplantae</taxon>
        <taxon>Streptophyta</taxon>
        <taxon>Embryophyta</taxon>
        <taxon>Tracheophyta</taxon>
        <taxon>Spermatophyta</taxon>
        <taxon>Magnoliopsida</taxon>
        <taxon>Liliopsida</taxon>
        <taxon>Poales</taxon>
        <taxon>Poaceae</taxon>
        <taxon>PACMAD clade</taxon>
        <taxon>Panicoideae</taxon>
        <taxon>Andropogonodae</taxon>
        <taxon>Paspaleae</taxon>
        <taxon>Paspalinae</taxon>
        <taxon>Paspalum</taxon>
    </lineage>
</organism>
<dbReference type="EMBL" id="CP144754">
    <property type="protein sequence ID" value="WVZ96980.1"/>
    <property type="molecule type" value="Genomic_DNA"/>
</dbReference>
<name>A0AAQ3UVB4_PASNO</name>
<feature type="compositionally biased region" description="Basic and acidic residues" evidence="1">
    <location>
        <begin position="36"/>
        <end position="46"/>
    </location>
</feature>
<evidence type="ECO:0000256" key="1">
    <source>
        <dbReference type="SAM" id="MobiDB-lite"/>
    </source>
</evidence>
<evidence type="ECO:0000313" key="3">
    <source>
        <dbReference type="Proteomes" id="UP001341281"/>
    </source>
</evidence>